<name>A0A507QSK4_MONPU</name>
<dbReference type="STRING" id="5098.A0A507QSK4"/>
<dbReference type="CDD" id="cd00067">
    <property type="entry name" value="GAL4"/>
    <property type="match status" value="1"/>
</dbReference>
<evidence type="ECO:0000256" key="1">
    <source>
        <dbReference type="ARBA" id="ARBA00023015"/>
    </source>
</evidence>
<evidence type="ECO:0000313" key="7">
    <source>
        <dbReference type="EMBL" id="TQB71855.1"/>
    </source>
</evidence>
<dbReference type="InterPro" id="IPR036864">
    <property type="entry name" value="Zn2-C6_fun-type_DNA-bd_sf"/>
</dbReference>
<proteinExistence type="predicted"/>
<gene>
    <name evidence="7" type="ORF">MPDQ_007229</name>
</gene>
<dbReference type="PROSITE" id="PS00463">
    <property type="entry name" value="ZN2_CY6_FUNGAL_1"/>
    <property type="match status" value="1"/>
</dbReference>
<feature type="domain" description="Zn(2)-C6 fungal-type" evidence="6">
    <location>
        <begin position="55"/>
        <end position="85"/>
    </location>
</feature>
<feature type="compositionally biased region" description="Polar residues" evidence="5">
    <location>
        <begin position="1"/>
        <end position="24"/>
    </location>
</feature>
<comment type="caution">
    <text evidence="7">The sequence shown here is derived from an EMBL/GenBank/DDBJ whole genome shotgun (WGS) entry which is preliminary data.</text>
</comment>
<evidence type="ECO:0000256" key="3">
    <source>
        <dbReference type="ARBA" id="ARBA00023163"/>
    </source>
</evidence>
<organism evidence="7 8">
    <name type="scientific">Monascus purpureus</name>
    <name type="common">Red mold</name>
    <name type="synonym">Monascus anka</name>
    <dbReference type="NCBI Taxonomy" id="5098"/>
    <lineage>
        <taxon>Eukaryota</taxon>
        <taxon>Fungi</taxon>
        <taxon>Dikarya</taxon>
        <taxon>Ascomycota</taxon>
        <taxon>Pezizomycotina</taxon>
        <taxon>Eurotiomycetes</taxon>
        <taxon>Eurotiomycetidae</taxon>
        <taxon>Eurotiales</taxon>
        <taxon>Aspergillaceae</taxon>
        <taxon>Monascus</taxon>
    </lineage>
</organism>
<dbReference type="SMART" id="SM00066">
    <property type="entry name" value="GAL4"/>
    <property type="match status" value="1"/>
</dbReference>
<dbReference type="GO" id="GO:0008270">
    <property type="term" value="F:zinc ion binding"/>
    <property type="evidence" value="ECO:0007669"/>
    <property type="project" value="InterPro"/>
</dbReference>
<evidence type="ECO:0000313" key="8">
    <source>
        <dbReference type="Proteomes" id="UP000319663"/>
    </source>
</evidence>
<evidence type="ECO:0000256" key="4">
    <source>
        <dbReference type="ARBA" id="ARBA00023242"/>
    </source>
</evidence>
<dbReference type="Gene3D" id="4.10.240.10">
    <property type="entry name" value="Zn(2)-C6 fungal-type DNA-binding domain"/>
    <property type="match status" value="1"/>
</dbReference>
<sequence>MASPSTPESTPQNEVRPIPTTTSDGLGERPPKRHRGINGESHASGHQVPRRRQAACQPCRLRKIKCDKQKPCCGFCRSSGSPCEYQEKSSDSLTLEGATETLLGKLDHLQRDIDILKRAVCGRDEAPRETEPDTWMRASPHAAGRIMQTASTIESSRDFLQIPPHRASADAVLEWEIFRGKYPGDALIGGLFQPREENVSSPASIVDGVMTGTGLHPLDDEKIPSLIDSFLQNVHTKNPLLDAELLVKHGRRCAEHGVGWDALSCLVLLACALGTVAKPFGTSITQQPVLPRGTVDLAPSSASCSAHVYAKELQQAESCFALACRRLGSLKHTLLGAQCYFFAGVYLMYTLRPILSWQYFIHASVLYQLYRKTTHGIPESHTRVPSQPLTAAERKTRRLEQSLYWSCFKSECEFRVELPFPQSEISAGECPNLFPSPPSPHETDVASIPTSNLLDRSSVGGRQASLTPLGHFDAQAHITDEEQELRQHAKNLCNEEESWYYYLTEIALRRIGNRIINTFFRQDRSSWLNIKPLLRMAQEFEAQVSSWSAHLPPAMQHYETTSIIRAPHLNSHSQGAGGHVSRELSWAVDNRLLEMQTWLYQPFLYYLVHVGLGLPSTTSGSYPYHATAIPDQRTRDGRLSNLLNPFLPAAHPAAGSHVLGLPDDAAVADGGSPLDNEDLAVLRSLIASGIECNLKTLEVRSIGHRHHGLWYDLRSIMCSSLTLLAVVKSGNAAWIPGGAEALWGSNPGASYWADLPVPIGGKIAKVLAQFSFWAAEAPDLLRYREILEEVVRDVRGS</sequence>
<dbReference type="Pfam" id="PF00172">
    <property type="entry name" value="Zn_clus"/>
    <property type="match status" value="1"/>
</dbReference>
<keyword evidence="3" id="KW-0804">Transcription</keyword>
<dbReference type="Proteomes" id="UP000319663">
    <property type="component" value="Unassembled WGS sequence"/>
</dbReference>
<dbReference type="GO" id="GO:0000981">
    <property type="term" value="F:DNA-binding transcription factor activity, RNA polymerase II-specific"/>
    <property type="evidence" value="ECO:0007669"/>
    <property type="project" value="InterPro"/>
</dbReference>
<keyword evidence="4" id="KW-0539">Nucleus</keyword>
<keyword evidence="2" id="KW-0238">DNA-binding</keyword>
<dbReference type="InterPro" id="IPR001138">
    <property type="entry name" value="Zn2Cys6_DnaBD"/>
</dbReference>
<dbReference type="InterPro" id="IPR053181">
    <property type="entry name" value="EcdB-like_regulator"/>
</dbReference>
<evidence type="ECO:0000256" key="5">
    <source>
        <dbReference type="SAM" id="MobiDB-lite"/>
    </source>
</evidence>
<dbReference type="EMBL" id="VIFY01000073">
    <property type="protein sequence ID" value="TQB71855.1"/>
    <property type="molecule type" value="Genomic_DNA"/>
</dbReference>
<dbReference type="CDD" id="cd12148">
    <property type="entry name" value="fungal_TF_MHR"/>
    <property type="match status" value="1"/>
</dbReference>
<evidence type="ECO:0000259" key="6">
    <source>
        <dbReference type="PROSITE" id="PS50048"/>
    </source>
</evidence>
<feature type="region of interest" description="Disordered" evidence="5">
    <location>
        <begin position="1"/>
        <end position="52"/>
    </location>
</feature>
<reference evidence="7 8" key="1">
    <citation type="submission" date="2019-06" db="EMBL/GenBank/DDBJ databases">
        <title>Wine fermentation using esterase from Monascus purpureus.</title>
        <authorList>
            <person name="Geng C."/>
            <person name="Zhang Y."/>
        </authorList>
    </citation>
    <scope>NUCLEOTIDE SEQUENCE [LARGE SCALE GENOMIC DNA]</scope>
    <source>
        <strain evidence="7">HQ1</strain>
    </source>
</reference>
<dbReference type="AlphaFoldDB" id="A0A507QSK4"/>
<keyword evidence="8" id="KW-1185">Reference proteome</keyword>
<dbReference type="PANTHER" id="PTHR47785:SF5">
    <property type="entry name" value="ZN(II)2CYS6 TRANSCRIPTION FACTOR (EUROFUNG)"/>
    <property type="match status" value="1"/>
</dbReference>
<keyword evidence="1" id="KW-0805">Transcription regulation</keyword>
<accession>A0A507QSK4</accession>
<dbReference type="PANTHER" id="PTHR47785">
    <property type="entry name" value="ZN(II)2CYS6 TRANSCRIPTION FACTOR (EUROFUNG)-RELATED-RELATED"/>
    <property type="match status" value="1"/>
</dbReference>
<dbReference type="SUPFAM" id="SSF57701">
    <property type="entry name" value="Zn2/Cys6 DNA-binding domain"/>
    <property type="match status" value="1"/>
</dbReference>
<protein>
    <recommendedName>
        <fullName evidence="6">Zn(2)-C6 fungal-type domain-containing protein</fullName>
    </recommendedName>
</protein>
<dbReference type="PROSITE" id="PS50048">
    <property type="entry name" value="ZN2_CY6_FUNGAL_2"/>
    <property type="match status" value="1"/>
</dbReference>
<evidence type="ECO:0000256" key="2">
    <source>
        <dbReference type="ARBA" id="ARBA00023125"/>
    </source>
</evidence>
<dbReference type="GO" id="GO:0003677">
    <property type="term" value="F:DNA binding"/>
    <property type="evidence" value="ECO:0007669"/>
    <property type="project" value="UniProtKB-KW"/>
</dbReference>